<name>A0A176YKR7_9BRAD</name>
<protein>
    <submittedName>
        <fullName evidence="5">Flavodoxin</fullName>
    </submittedName>
</protein>
<accession>A0A176YKR7</accession>
<feature type="domain" description="Flavodoxin-like" evidence="4">
    <location>
        <begin position="4"/>
        <end position="176"/>
    </location>
</feature>
<dbReference type="Proteomes" id="UP000077173">
    <property type="component" value="Unassembled WGS sequence"/>
</dbReference>
<reference evidence="5 6" key="1">
    <citation type="submission" date="2016-02" db="EMBL/GenBank/DDBJ databases">
        <title>Draft genome sequence of the strain BR 10247T Bradyrhizobium neotropicale isolated from nodules of Centrolobium paraense.</title>
        <authorList>
            <person name="Simoes-Araujo J.L."/>
            <person name="Barauna A.C."/>
            <person name="Silva K."/>
            <person name="Zilli J.E."/>
        </authorList>
    </citation>
    <scope>NUCLEOTIDE SEQUENCE [LARGE SCALE GENOMIC DNA]</scope>
    <source>
        <strain evidence="5 6">BR 10247</strain>
    </source>
</reference>
<dbReference type="InterPro" id="IPR001226">
    <property type="entry name" value="Flavodoxin_CS"/>
</dbReference>
<dbReference type="GO" id="GO:0016020">
    <property type="term" value="C:membrane"/>
    <property type="evidence" value="ECO:0007669"/>
    <property type="project" value="TreeGrafter"/>
</dbReference>
<dbReference type="PROSITE" id="PS50902">
    <property type="entry name" value="FLAVODOXIN_LIKE"/>
    <property type="match status" value="1"/>
</dbReference>
<keyword evidence="6" id="KW-1185">Reference proteome</keyword>
<evidence type="ECO:0000259" key="4">
    <source>
        <dbReference type="PROSITE" id="PS50902"/>
    </source>
</evidence>
<evidence type="ECO:0000313" key="5">
    <source>
        <dbReference type="EMBL" id="OAF07538.1"/>
    </source>
</evidence>
<comment type="caution">
    <text evidence="5">The sequence shown here is derived from an EMBL/GenBank/DDBJ whole genome shotgun (WGS) entry which is preliminary data.</text>
</comment>
<dbReference type="PANTHER" id="PTHR30546:SF23">
    <property type="entry name" value="FLAVOPROTEIN-LIKE PROTEIN YCP4-RELATED"/>
    <property type="match status" value="1"/>
</dbReference>
<evidence type="ECO:0000256" key="2">
    <source>
        <dbReference type="ARBA" id="ARBA00022630"/>
    </source>
</evidence>
<dbReference type="Pfam" id="PF03358">
    <property type="entry name" value="FMN_red"/>
    <property type="match status" value="1"/>
</dbReference>
<gene>
    <name evidence="5" type="ORF">AXW67_30355</name>
</gene>
<dbReference type="EMBL" id="LSEF01000113">
    <property type="protein sequence ID" value="OAF07538.1"/>
    <property type="molecule type" value="Genomic_DNA"/>
</dbReference>
<dbReference type="InterPro" id="IPR029039">
    <property type="entry name" value="Flavoprotein-like_sf"/>
</dbReference>
<dbReference type="Gene3D" id="3.40.50.360">
    <property type="match status" value="1"/>
</dbReference>
<dbReference type="GO" id="GO:0010181">
    <property type="term" value="F:FMN binding"/>
    <property type="evidence" value="ECO:0007669"/>
    <property type="project" value="InterPro"/>
</dbReference>
<proteinExistence type="predicted"/>
<dbReference type="PROSITE" id="PS00201">
    <property type="entry name" value="FLAVODOXIN"/>
    <property type="match status" value="1"/>
</dbReference>
<dbReference type="InterPro" id="IPR008254">
    <property type="entry name" value="Flavodoxin/NO_synth"/>
</dbReference>
<dbReference type="AlphaFoldDB" id="A0A176YKR7"/>
<dbReference type="GO" id="GO:0003955">
    <property type="term" value="F:NAD(P)H dehydrogenase (quinone) activity"/>
    <property type="evidence" value="ECO:0007669"/>
    <property type="project" value="TreeGrafter"/>
</dbReference>
<organism evidence="5 6">
    <name type="scientific">Bradyrhizobium neotropicale</name>
    <dbReference type="NCBI Taxonomy" id="1497615"/>
    <lineage>
        <taxon>Bacteria</taxon>
        <taxon>Pseudomonadati</taxon>
        <taxon>Pseudomonadota</taxon>
        <taxon>Alphaproteobacteria</taxon>
        <taxon>Hyphomicrobiales</taxon>
        <taxon>Nitrobacteraceae</taxon>
        <taxon>Bradyrhizobium</taxon>
    </lineage>
</organism>
<evidence type="ECO:0000256" key="3">
    <source>
        <dbReference type="ARBA" id="ARBA00022643"/>
    </source>
</evidence>
<evidence type="ECO:0000313" key="6">
    <source>
        <dbReference type="Proteomes" id="UP000077173"/>
    </source>
</evidence>
<comment type="cofactor">
    <cofactor evidence="1">
        <name>FMN</name>
        <dbReference type="ChEBI" id="CHEBI:58210"/>
    </cofactor>
</comment>
<sequence length="197" mass="20762">MPLLAIVYFSISGTTETLAHAVARGAAEMAEIALCRIVGDDIVAGRFRNARLVETIDRASAVAFGSPTYMGGPAAQFKAFADASSDRWSQQRWASKIAAGFTTGACAGGDQLHTLTYFSILAAQHGMLWCGLDIPGGEDPSGRNRLGSQLGLATHLVDGALPQSDLITAEYLGQRLANMVGRNDRVGAMRSTFSPSP</sequence>
<dbReference type="PANTHER" id="PTHR30546">
    <property type="entry name" value="FLAVODOXIN-RELATED PROTEIN WRBA-RELATED"/>
    <property type="match status" value="1"/>
</dbReference>
<keyword evidence="3" id="KW-0288">FMN</keyword>
<dbReference type="InterPro" id="IPR005025">
    <property type="entry name" value="FMN_Rdtase-like_dom"/>
</dbReference>
<evidence type="ECO:0000256" key="1">
    <source>
        <dbReference type="ARBA" id="ARBA00001917"/>
    </source>
</evidence>
<dbReference type="GO" id="GO:0009055">
    <property type="term" value="F:electron transfer activity"/>
    <property type="evidence" value="ECO:0007669"/>
    <property type="project" value="InterPro"/>
</dbReference>
<keyword evidence="2" id="KW-0285">Flavoprotein</keyword>
<dbReference type="SUPFAM" id="SSF52218">
    <property type="entry name" value="Flavoproteins"/>
    <property type="match status" value="1"/>
</dbReference>